<feature type="transmembrane region" description="Helical" evidence="10">
    <location>
        <begin position="12"/>
        <end position="32"/>
    </location>
</feature>
<keyword evidence="5 10" id="KW-0812">Transmembrane</keyword>
<dbReference type="GO" id="GO:0005886">
    <property type="term" value="C:plasma membrane"/>
    <property type="evidence" value="ECO:0007669"/>
    <property type="project" value="UniProtKB-SubCell"/>
</dbReference>
<evidence type="ECO:0000256" key="5">
    <source>
        <dbReference type="ARBA" id="ARBA00022692"/>
    </source>
</evidence>
<dbReference type="Pfam" id="PF02386">
    <property type="entry name" value="TrkH"/>
    <property type="match status" value="1"/>
</dbReference>
<feature type="transmembrane region" description="Helical" evidence="10">
    <location>
        <begin position="77"/>
        <end position="102"/>
    </location>
</feature>
<dbReference type="AlphaFoldDB" id="A0AA96JXS0"/>
<evidence type="ECO:0000256" key="2">
    <source>
        <dbReference type="ARBA" id="ARBA00022448"/>
    </source>
</evidence>
<keyword evidence="8" id="KW-0406">Ion transport</keyword>
<keyword evidence="12" id="KW-1185">Reference proteome</keyword>
<feature type="transmembrane region" description="Helical" evidence="10">
    <location>
        <begin position="128"/>
        <end position="149"/>
    </location>
</feature>
<dbReference type="GO" id="GO:0015379">
    <property type="term" value="F:potassium:chloride symporter activity"/>
    <property type="evidence" value="ECO:0007669"/>
    <property type="project" value="InterPro"/>
</dbReference>
<dbReference type="PANTHER" id="PTHR32024">
    <property type="entry name" value="TRK SYSTEM POTASSIUM UPTAKE PROTEIN TRKG-RELATED"/>
    <property type="match status" value="1"/>
</dbReference>
<dbReference type="KEGG" id="nall:PP769_13255"/>
<keyword evidence="3" id="KW-1003">Cell membrane</keyword>
<feature type="transmembrane region" description="Helical" evidence="10">
    <location>
        <begin position="44"/>
        <end position="65"/>
    </location>
</feature>
<keyword evidence="4" id="KW-0633">Potassium transport</keyword>
<evidence type="ECO:0000256" key="7">
    <source>
        <dbReference type="ARBA" id="ARBA00022989"/>
    </source>
</evidence>
<accession>A0AA96JXS0</accession>
<evidence type="ECO:0000256" key="9">
    <source>
        <dbReference type="ARBA" id="ARBA00023136"/>
    </source>
</evidence>
<dbReference type="InterPro" id="IPR004772">
    <property type="entry name" value="TrkH"/>
</dbReference>
<evidence type="ECO:0000256" key="6">
    <source>
        <dbReference type="ARBA" id="ARBA00022958"/>
    </source>
</evidence>
<reference evidence="11 12" key="1">
    <citation type="submission" date="2023-01" db="EMBL/GenBank/DDBJ databases">
        <title>Cultivation and genomic characterization of new, ubiquitous marine nitrite-oxidizing bacteria from the Nitrospirales.</title>
        <authorList>
            <person name="Mueller A.J."/>
            <person name="Daebeler A."/>
            <person name="Herbold C.W."/>
            <person name="Kirkegaard R.H."/>
            <person name="Daims H."/>
        </authorList>
    </citation>
    <scope>NUCLEOTIDE SEQUENCE [LARGE SCALE GENOMIC DNA]</scope>
    <source>
        <strain evidence="11 12">VA</strain>
    </source>
</reference>
<feature type="transmembrane region" description="Helical" evidence="10">
    <location>
        <begin position="379"/>
        <end position="402"/>
    </location>
</feature>
<evidence type="ECO:0000256" key="8">
    <source>
        <dbReference type="ARBA" id="ARBA00023065"/>
    </source>
</evidence>
<dbReference type="NCBIfam" id="TIGR00933">
    <property type="entry name" value="2a38"/>
    <property type="match status" value="1"/>
</dbReference>
<feature type="transmembrane region" description="Helical" evidence="10">
    <location>
        <begin position="414"/>
        <end position="435"/>
    </location>
</feature>
<keyword evidence="9 10" id="KW-0472">Membrane</keyword>
<evidence type="ECO:0000256" key="4">
    <source>
        <dbReference type="ARBA" id="ARBA00022538"/>
    </source>
</evidence>
<feature type="transmembrane region" description="Helical" evidence="10">
    <location>
        <begin position="348"/>
        <end position="373"/>
    </location>
</feature>
<comment type="subcellular location">
    <subcellularLocation>
        <location evidence="1">Cell membrane</location>
        <topology evidence="1">Multi-pass membrane protein</topology>
    </subcellularLocation>
</comment>
<dbReference type="InterPro" id="IPR003445">
    <property type="entry name" value="Cat_transpt"/>
</dbReference>
<dbReference type="RefSeq" id="WP_312640871.1">
    <property type="nucleotide sequence ID" value="NZ_CP116967.1"/>
</dbReference>
<proteinExistence type="predicted"/>
<dbReference type="Proteomes" id="UP001302719">
    <property type="component" value="Chromosome"/>
</dbReference>
<organism evidence="11 12">
    <name type="scientific">Candidatus Nitrospira allomarina</name>
    <dbReference type="NCBI Taxonomy" id="3020900"/>
    <lineage>
        <taxon>Bacteria</taxon>
        <taxon>Pseudomonadati</taxon>
        <taxon>Nitrospirota</taxon>
        <taxon>Nitrospiria</taxon>
        <taxon>Nitrospirales</taxon>
        <taxon>Nitrospiraceae</taxon>
        <taxon>Nitrospira</taxon>
    </lineage>
</organism>
<gene>
    <name evidence="11" type="ORF">PP769_13255</name>
</gene>
<evidence type="ECO:0000256" key="10">
    <source>
        <dbReference type="SAM" id="Phobius"/>
    </source>
</evidence>
<protein>
    <submittedName>
        <fullName evidence="11">TrkH family potassium uptake protein</fullName>
    </submittedName>
</protein>
<feature type="transmembrane region" description="Helical" evidence="10">
    <location>
        <begin position="295"/>
        <end position="328"/>
    </location>
</feature>
<feature type="transmembrane region" description="Helical" evidence="10">
    <location>
        <begin position="231"/>
        <end position="250"/>
    </location>
</feature>
<sequence length="453" mass="48852">MTRRLFPHGPLSAGQLVTLGGIALITIGTFLLKTPWATTPGKSLSFLDALFTATSAVTVTGLIVADTEKDFTLFGQIVILTLIQLGGLGYAMLATIMLIAVGQRIGLRNRMMVAEALSSLDLAGSIRFVKTILIITFTFEGLGASILAARFSQEMPLLEACWHGIFHAVSAFNNAGFSTFSQNLIPYRDDVLVNVSISLLFVLGGIGFIVFRDLLSYYRKERYRIQTHTRLALLVSVSLWVIGTIGFYLLEMHSPATLRSQTPAAGAMVAVFHSGAARTAGFNTLDLSLLRPSTLYMLILLMIIGGSPGGTAGGIKTTTFGIVCLSVWAVFRKRLDVEFHYRRMPLHLVLQALAIMFLAIGAVTTLTFFLALIENKPFLALMFEVASALGTVGFSVGNGGVLSLSAILTDFGKIIILSSMFLGRFGPLLVGLVSLTPPVRMLYRFPQAKVAIG</sequence>
<keyword evidence="7 10" id="KW-1133">Transmembrane helix</keyword>
<keyword evidence="2" id="KW-0813">Transport</keyword>
<evidence type="ECO:0000313" key="12">
    <source>
        <dbReference type="Proteomes" id="UP001302719"/>
    </source>
</evidence>
<dbReference type="EMBL" id="CP116967">
    <property type="protein sequence ID" value="WNM56939.1"/>
    <property type="molecule type" value="Genomic_DNA"/>
</dbReference>
<keyword evidence="6" id="KW-0630">Potassium</keyword>
<feature type="transmembrane region" description="Helical" evidence="10">
    <location>
        <begin position="191"/>
        <end position="211"/>
    </location>
</feature>
<dbReference type="PANTHER" id="PTHR32024:SF1">
    <property type="entry name" value="KTR SYSTEM POTASSIUM UPTAKE PROTEIN B"/>
    <property type="match status" value="1"/>
</dbReference>
<evidence type="ECO:0000313" key="11">
    <source>
        <dbReference type="EMBL" id="WNM56939.1"/>
    </source>
</evidence>
<evidence type="ECO:0000256" key="3">
    <source>
        <dbReference type="ARBA" id="ARBA00022475"/>
    </source>
</evidence>
<name>A0AA96JXS0_9BACT</name>
<evidence type="ECO:0000256" key="1">
    <source>
        <dbReference type="ARBA" id="ARBA00004651"/>
    </source>
</evidence>